<evidence type="ECO:0000313" key="1">
    <source>
        <dbReference type="EMBL" id="KKK78897.1"/>
    </source>
</evidence>
<dbReference type="AlphaFoldDB" id="A0A0F8YBT7"/>
<protein>
    <recommendedName>
        <fullName evidence="2">Resolvase HTH domain-containing protein</fullName>
    </recommendedName>
</protein>
<accession>A0A0F8YBT7</accession>
<reference evidence="1" key="1">
    <citation type="journal article" date="2015" name="Nature">
        <title>Complex archaea that bridge the gap between prokaryotes and eukaryotes.</title>
        <authorList>
            <person name="Spang A."/>
            <person name="Saw J.H."/>
            <person name="Jorgensen S.L."/>
            <person name="Zaremba-Niedzwiedzka K."/>
            <person name="Martijn J."/>
            <person name="Lind A.E."/>
            <person name="van Eijk R."/>
            <person name="Schleper C."/>
            <person name="Guy L."/>
            <person name="Ettema T.J."/>
        </authorList>
    </citation>
    <scope>NUCLEOTIDE SEQUENCE</scope>
</reference>
<feature type="non-terminal residue" evidence="1">
    <location>
        <position position="43"/>
    </location>
</feature>
<dbReference type="Gene3D" id="1.10.10.60">
    <property type="entry name" value="Homeodomain-like"/>
    <property type="match status" value="1"/>
</dbReference>
<comment type="caution">
    <text evidence="1">The sequence shown here is derived from an EMBL/GenBank/DDBJ whole genome shotgun (WGS) entry which is preliminary data.</text>
</comment>
<proteinExistence type="predicted"/>
<name>A0A0F8YBT7_9ZZZZ</name>
<dbReference type="EMBL" id="LAZR01054278">
    <property type="protein sequence ID" value="KKK78897.1"/>
    <property type="molecule type" value="Genomic_DNA"/>
</dbReference>
<organism evidence="1">
    <name type="scientific">marine sediment metagenome</name>
    <dbReference type="NCBI Taxonomy" id="412755"/>
    <lineage>
        <taxon>unclassified sequences</taxon>
        <taxon>metagenomes</taxon>
        <taxon>ecological metagenomes</taxon>
    </lineage>
</organism>
<gene>
    <name evidence="1" type="ORF">LCGC14_2838910</name>
</gene>
<evidence type="ECO:0008006" key="2">
    <source>
        <dbReference type="Google" id="ProtNLM"/>
    </source>
</evidence>
<sequence length="43" mass="5118">MKHYKYRKVNPEILKEMKQLRKGGLSYKKIAENVNTCDATVQY</sequence>